<dbReference type="Proteomes" id="UP000639772">
    <property type="component" value="Chromosome 12"/>
</dbReference>
<evidence type="ECO:0000313" key="3">
    <source>
        <dbReference type="Proteomes" id="UP000636800"/>
    </source>
</evidence>
<sequence>MATVHITPDCRSCFISAPSFLSITPPKFARVKRFAVDTLGGGGWSEQAPPNPERRTRSSYRVRLGKMRRARERIGKRRRRKLEDKALKATLLFRGRLRRRLRRRTKGANQFQAPSSIILEAQERLRLR</sequence>
<evidence type="ECO:0000313" key="4">
    <source>
        <dbReference type="Proteomes" id="UP000639772"/>
    </source>
</evidence>
<dbReference type="EMBL" id="JADCNM010000012">
    <property type="protein sequence ID" value="KAG0459842.1"/>
    <property type="molecule type" value="Genomic_DNA"/>
</dbReference>
<accession>A0A835PSB9</accession>
<proteinExistence type="predicted"/>
<protein>
    <submittedName>
        <fullName evidence="1">Uncharacterized protein</fullName>
    </submittedName>
</protein>
<evidence type="ECO:0000313" key="1">
    <source>
        <dbReference type="EMBL" id="KAG0458053.1"/>
    </source>
</evidence>
<gene>
    <name evidence="2" type="ORF">HPP92_022970</name>
    <name evidence="1" type="ORF">HPP92_023210</name>
</gene>
<comment type="caution">
    <text evidence="1">The sequence shown here is derived from an EMBL/GenBank/DDBJ whole genome shotgun (WGS) entry which is preliminary data.</text>
</comment>
<organism evidence="1 3">
    <name type="scientific">Vanilla planifolia</name>
    <name type="common">Vanilla</name>
    <dbReference type="NCBI Taxonomy" id="51239"/>
    <lineage>
        <taxon>Eukaryota</taxon>
        <taxon>Viridiplantae</taxon>
        <taxon>Streptophyta</taxon>
        <taxon>Embryophyta</taxon>
        <taxon>Tracheophyta</taxon>
        <taxon>Spermatophyta</taxon>
        <taxon>Magnoliopsida</taxon>
        <taxon>Liliopsida</taxon>
        <taxon>Asparagales</taxon>
        <taxon>Orchidaceae</taxon>
        <taxon>Vanilloideae</taxon>
        <taxon>Vanilleae</taxon>
        <taxon>Vanilla</taxon>
    </lineage>
</organism>
<reference evidence="3 4" key="1">
    <citation type="journal article" date="2020" name="Nat. Food">
        <title>A phased Vanilla planifolia genome enables genetic improvement of flavour and production.</title>
        <authorList>
            <person name="Hasing T."/>
            <person name="Tang H."/>
            <person name="Brym M."/>
            <person name="Khazi F."/>
            <person name="Huang T."/>
            <person name="Chambers A.H."/>
        </authorList>
    </citation>
    <scope>NUCLEOTIDE SEQUENCE [LARGE SCALE GENOMIC DNA]</scope>
    <source>
        <tissue evidence="1">Leaf</tissue>
    </source>
</reference>
<name>A0A835PSB9_VANPL</name>
<dbReference type="EMBL" id="JADCNL010000012">
    <property type="protein sequence ID" value="KAG0458053.1"/>
    <property type="molecule type" value="Genomic_DNA"/>
</dbReference>
<keyword evidence="3" id="KW-1185">Reference proteome</keyword>
<dbReference type="Proteomes" id="UP000636800">
    <property type="component" value="Chromosome 12"/>
</dbReference>
<evidence type="ECO:0000313" key="2">
    <source>
        <dbReference type="EMBL" id="KAG0459842.1"/>
    </source>
</evidence>
<dbReference type="AlphaFoldDB" id="A0A835PSB9"/>